<feature type="transmembrane region" description="Helical" evidence="1">
    <location>
        <begin position="246"/>
        <end position="265"/>
    </location>
</feature>
<keyword evidence="1" id="KW-0812">Transmembrane</keyword>
<evidence type="ECO:0008006" key="4">
    <source>
        <dbReference type="Google" id="ProtNLM"/>
    </source>
</evidence>
<feature type="transmembrane region" description="Helical" evidence="1">
    <location>
        <begin position="50"/>
        <end position="70"/>
    </location>
</feature>
<keyword evidence="1" id="KW-0472">Membrane</keyword>
<dbReference type="FunCoup" id="G0NE42">
    <property type="interactions" value="371"/>
</dbReference>
<dbReference type="PANTHER" id="PTHR38622:SF1">
    <property type="entry name" value="SERPENTINE RECEPTOR CLASS GAMMA"/>
    <property type="match status" value="1"/>
</dbReference>
<evidence type="ECO:0000313" key="3">
    <source>
        <dbReference type="Proteomes" id="UP000008068"/>
    </source>
</evidence>
<keyword evidence="3" id="KW-1185">Reference proteome</keyword>
<dbReference type="eggNOG" id="ENOG502TGGN">
    <property type="taxonomic scope" value="Eukaryota"/>
</dbReference>
<organism evidence="3">
    <name type="scientific">Caenorhabditis brenneri</name>
    <name type="common">Nematode worm</name>
    <dbReference type="NCBI Taxonomy" id="135651"/>
    <lineage>
        <taxon>Eukaryota</taxon>
        <taxon>Metazoa</taxon>
        <taxon>Ecdysozoa</taxon>
        <taxon>Nematoda</taxon>
        <taxon>Chromadorea</taxon>
        <taxon>Rhabditida</taxon>
        <taxon>Rhabditina</taxon>
        <taxon>Rhabditomorpha</taxon>
        <taxon>Rhabditoidea</taxon>
        <taxon>Rhabditidae</taxon>
        <taxon>Peloderinae</taxon>
        <taxon>Caenorhabditis</taxon>
    </lineage>
</organism>
<dbReference type="InParanoid" id="G0NE42"/>
<accession>G0NE42</accession>
<reference evidence="3" key="1">
    <citation type="submission" date="2011-07" db="EMBL/GenBank/DDBJ databases">
        <authorList>
            <consortium name="Caenorhabditis brenneri Sequencing and Analysis Consortium"/>
            <person name="Wilson R.K."/>
        </authorList>
    </citation>
    <scope>NUCLEOTIDE SEQUENCE [LARGE SCALE GENOMIC DNA]</scope>
    <source>
        <strain evidence="3">PB2801</strain>
    </source>
</reference>
<dbReference type="OMA" id="NTHRSII"/>
<feature type="transmembrane region" description="Helical" evidence="1">
    <location>
        <begin position="82"/>
        <end position="101"/>
    </location>
</feature>
<dbReference type="Gene3D" id="1.20.1070.10">
    <property type="entry name" value="Rhodopsin 7-helix transmembrane proteins"/>
    <property type="match status" value="1"/>
</dbReference>
<sequence>MSPTTTPVNNFHFETWRLFDPYYLFFVIPVTLHYILVLRAVSKLQEPNSFHLIFTILGVSDVIYLLTMLTCELLHHTQWLPQFVYVCFVVLSYYGVFFNLLSNGLLSLNRFCATCVWYTTYFSNSCIKVYFIIIGVVSFIATLPGGVLMFIYLLKDYGIKAQYKKTGLESFNTHRSIIITMMISDAFIGSLTSICTMYRLRKYKINYDKSLLLVTTLHIFPDTFVSLFNLDMIFQVTGESRYTNELSRMFLVFLVSFNSLTIVCTNRQIRKEYLKLLCPWMWFKRHEVKMVTKTAVASTGDVVTVV</sequence>
<dbReference type="PANTHER" id="PTHR38622">
    <property type="entry name" value="PROTEIN CBG07046"/>
    <property type="match status" value="1"/>
</dbReference>
<feature type="transmembrane region" description="Helical" evidence="1">
    <location>
        <begin position="129"/>
        <end position="154"/>
    </location>
</feature>
<proteinExistence type="predicted"/>
<feature type="transmembrane region" description="Helical" evidence="1">
    <location>
        <begin position="174"/>
        <end position="198"/>
    </location>
</feature>
<dbReference type="HOGENOM" id="CLU_075150_0_0_1"/>
<dbReference type="AlphaFoldDB" id="G0NE42"/>
<evidence type="ECO:0000313" key="2">
    <source>
        <dbReference type="EMBL" id="EGT58656.1"/>
    </source>
</evidence>
<dbReference type="EMBL" id="GL379871">
    <property type="protein sequence ID" value="EGT58656.1"/>
    <property type="molecule type" value="Genomic_DNA"/>
</dbReference>
<protein>
    <recommendedName>
        <fullName evidence="4">G-protein coupled receptors family 1 profile domain-containing protein</fullName>
    </recommendedName>
</protein>
<dbReference type="Proteomes" id="UP000008068">
    <property type="component" value="Unassembled WGS sequence"/>
</dbReference>
<keyword evidence="1" id="KW-1133">Transmembrane helix</keyword>
<evidence type="ECO:0000256" key="1">
    <source>
        <dbReference type="SAM" id="Phobius"/>
    </source>
</evidence>
<dbReference type="SUPFAM" id="SSF81321">
    <property type="entry name" value="Family A G protein-coupled receptor-like"/>
    <property type="match status" value="1"/>
</dbReference>
<dbReference type="OrthoDB" id="5837973at2759"/>
<feature type="transmembrane region" description="Helical" evidence="1">
    <location>
        <begin position="20"/>
        <end position="38"/>
    </location>
</feature>
<gene>
    <name evidence="2" type="ORF">CAEBREN_13044</name>
</gene>
<feature type="transmembrane region" description="Helical" evidence="1">
    <location>
        <begin position="210"/>
        <end position="234"/>
    </location>
</feature>
<name>G0NE42_CAEBE</name>